<evidence type="ECO:0000313" key="2">
    <source>
        <dbReference type="Proteomes" id="UP000320235"/>
    </source>
</evidence>
<gene>
    <name evidence="1" type="ORF">FB391_2567</name>
</gene>
<keyword evidence="2" id="KW-1185">Reference proteome</keyword>
<dbReference type="RefSeq" id="WP_141894844.1">
    <property type="nucleotide sequence ID" value="NZ_BAABLH010000002.1"/>
</dbReference>
<dbReference type="AlphaFoldDB" id="A0A543EU65"/>
<protein>
    <submittedName>
        <fullName evidence="1">Uncharacterized protein</fullName>
    </submittedName>
</protein>
<name>A0A543EU65_9MICO</name>
<evidence type="ECO:0000313" key="1">
    <source>
        <dbReference type="EMBL" id="TQM25108.1"/>
    </source>
</evidence>
<dbReference type="Proteomes" id="UP000320235">
    <property type="component" value="Unassembled WGS sequence"/>
</dbReference>
<organism evidence="1 2">
    <name type="scientific">Microbacterium kyungheense</name>
    <dbReference type="NCBI Taxonomy" id="1263636"/>
    <lineage>
        <taxon>Bacteria</taxon>
        <taxon>Bacillati</taxon>
        <taxon>Actinomycetota</taxon>
        <taxon>Actinomycetes</taxon>
        <taxon>Micrococcales</taxon>
        <taxon>Microbacteriaceae</taxon>
        <taxon>Microbacterium</taxon>
    </lineage>
</organism>
<sequence length="76" mass="8549">MSTTTAPKITREVTRNGVVVQYVYSFCSSCSYWHGFAWTMADAYLQGERHLIAVHDVDPRTASTARRVAESREAHA</sequence>
<reference evidence="1 2" key="1">
    <citation type="submission" date="2019-06" db="EMBL/GenBank/DDBJ databases">
        <title>Sequencing the genomes of 1000 actinobacteria strains.</title>
        <authorList>
            <person name="Klenk H.-P."/>
        </authorList>
    </citation>
    <scope>NUCLEOTIDE SEQUENCE [LARGE SCALE GENOMIC DNA]</scope>
    <source>
        <strain evidence="1 2">DSM 105492</strain>
    </source>
</reference>
<dbReference type="EMBL" id="VFPE01000003">
    <property type="protein sequence ID" value="TQM25108.1"/>
    <property type="molecule type" value="Genomic_DNA"/>
</dbReference>
<dbReference type="OrthoDB" id="5083177at2"/>
<accession>A0A543EU65</accession>
<proteinExistence type="predicted"/>
<comment type="caution">
    <text evidence="1">The sequence shown here is derived from an EMBL/GenBank/DDBJ whole genome shotgun (WGS) entry which is preliminary data.</text>
</comment>